<name>A0A654EEH5_ARATH</name>
<dbReference type="EMBL" id="CACRSJ010000104">
    <property type="protein sequence ID" value="VYS47716.1"/>
    <property type="molecule type" value="Genomic_DNA"/>
</dbReference>
<proteinExistence type="predicted"/>
<gene>
    <name evidence="1" type="ORF">AN1_LOCUS3202</name>
</gene>
<dbReference type="ExpressionAtlas" id="A0A654EEH5">
    <property type="expression patterns" value="differential"/>
</dbReference>
<accession>A0A654EEH5</accession>
<evidence type="ECO:0000313" key="1">
    <source>
        <dbReference type="EMBL" id="VYS47716.1"/>
    </source>
</evidence>
<sequence length="132" mass="15330">MTLAACMQEADQLQHWREKCWRPFFRVDEEILNIHNEQLGINEDHLHGAQSIHVASNIRARKVFEFPYLQTSMKPEDAGGDAILSKFNIMIYSYKDAAYPFRMVPPIVYAHLAILRVNAGDLTSSDTWRLYM</sequence>
<dbReference type="AlphaFoldDB" id="A0A654EEH5"/>
<reference evidence="1 2" key="1">
    <citation type="submission" date="2019-11" db="EMBL/GenBank/DDBJ databases">
        <authorList>
            <person name="Jiao W.-B."/>
            <person name="Schneeberger K."/>
        </authorList>
    </citation>
    <scope>NUCLEOTIDE SEQUENCE [LARGE SCALE GENOMIC DNA]</scope>
    <source>
        <strain evidence="2">cv. An-1</strain>
    </source>
</reference>
<evidence type="ECO:0000313" key="2">
    <source>
        <dbReference type="Proteomes" id="UP000426265"/>
    </source>
</evidence>
<protein>
    <submittedName>
        <fullName evidence="1">Uncharacterized protein</fullName>
    </submittedName>
</protein>
<organism evidence="1 2">
    <name type="scientific">Arabidopsis thaliana</name>
    <name type="common">Mouse-ear cress</name>
    <dbReference type="NCBI Taxonomy" id="3702"/>
    <lineage>
        <taxon>Eukaryota</taxon>
        <taxon>Viridiplantae</taxon>
        <taxon>Streptophyta</taxon>
        <taxon>Embryophyta</taxon>
        <taxon>Tracheophyta</taxon>
        <taxon>Spermatophyta</taxon>
        <taxon>Magnoliopsida</taxon>
        <taxon>eudicotyledons</taxon>
        <taxon>Gunneridae</taxon>
        <taxon>Pentapetalae</taxon>
        <taxon>rosids</taxon>
        <taxon>malvids</taxon>
        <taxon>Brassicales</taxon>
        <taxon>Brassicaceae</taxon>
        <taxon>Camelineae</taxon>
        <taxon>Arabidopsis</taxon>
    </lineage>
</organism>
<dbReference type="Proteomes" id="UP000426265">
    <property type="component" value="Unassembled WGS sequence"/>
</dbReference>